<proteinExistence type="predicted"/>
<dbReference type="Gene3D" id="3.40.50.300">
    <property type="entry name" value="P-loop containing nucleotide triphosphate hydrolases"/>
    <property type="match status" value="1"/>
</dbReference>
<protein>
    <submittedName>
        <fullName evidence="1">Uncharacterized protein</fullName>
    </submittedName>
</protein>
<reference evidence="1" key="1">
    <citation type="submission" date="2021-02" db="EMBL/GenBank/DDBJ databases">
        <authorList>
            <person name="Nowell W R."/>
        </authorList>
    </citation>
    <scope>NUCLEOTIDE SEQUENCE</scope>
</reference>
<name>A0A8S2ZAN2_9BILA</name>
<evidence type="ECO:0000313" key="2">
    <source>
        <dbReference type="Proteomes" id="UP000681722"/>
    </source>
</evidence>
<dbReference type="AlphaFoldDB" id="A0A8S2ZAN2"/>
<sequence>VNSEKRPYLITCECEQQKFIKFIEQRNPRVYQAILPNSERTVDEMINLVIGLHDITEESKQTRQYEVKRIGNMAKTLQKNNKKDKTLSESMRLLLEYDDYLEKLHHIRLRSTQKMAILYAVENEKNVLEQVNTGEGKSYIIAAIAIIR</sequence>
<dbReference type="EMBL" id="CAJOBC010128168">
    <property type="protein sequence ID" value="CAF4602589.1"/>
    <property type="molecule type" value="Genomic_DNA"/>
</dbReference>
<feature type="non-terminal residue" evidence="1">
    <location>
        <position position="1"/>
    </location>
</feature>
<dbReference type="Proteomes" id="UP000681722">
    <property type="component" value="Unassembled WGS sequence"/>
</dbReference>
<comment type="caution">
    <text evidence="1">The sequence shown here is derived from an EMBL/GenBank/DDBJ whole genome shotgun (WGS) entry which is preliminary data.</text>
</comment>
<feature type="non-terminal residue" evidence="1">
    <location>
        <position position="148"/>
    </location>
</feature>
<evidence type="ECO:0000313" key="1">
    <source>
        <dbReference type="EMBL" id="CAF4602589.1"/>
    </source>
</evidence>
<dbReference type="OrthoDB" id="10038397at2759"/>
<dbReference type="InterPro" id="IPR027417">
    <property type="entry name" value="P-loop_NTPase"/>
</dbReference>
<accession>A0A8S2ZAN2</accession>
<organism evidence="1 2">
    <name type="scientific">Didymodactylos carnosus</name>
    <dbReference type="NCBI Taxonomy" id="1234261"/>
    <lineage>
        <taxon>Eukaryota</taxon>
        <taxon>Metazoa</taxon>
        <taxon>Spiralia</taxon>
        <taxon>Gnathifera</taxon>
        <taxon>Rotifera</taxon>
        <taxon>Eurotatoria</taxon>
        <taxon>Bdelloidea</taxon>
        <taxon>Philodinida</taxon>
        <taxon>Philodinidae</taxon>
        <taxon>Didymodactylos</taxon>
    </lineage>
</organism>
<gene>
    <name evidence="1" type="ORF">SRO942_LOCUS48915</name>
</gene>
<dbReference type="SUPFAM" id="SSF52540">
    <property type="entry name" value="P-loop containing nucleoside triphosphate hydrolases"/>
    <property type="match status" value="1"/>
</dbReference>